<evidence type="ECO:0000313" key="6">
    <source>
        <dbReference type="Proteomes" id="UP000179251"/>
    </source>
</evidence>
<keyword evidence="3" id="KW-0444">Lipid biosynthesis</keyword>
<keyword evidence="3" id="KW-0275">Fatty acid biosynthesis</keyword>
<gene>
    <name evidence="3" type="primary">acpP</name>
    <name evidence="5" type="ORF">A2834_01340</name>
</gene>
<comment type="caution">
    <text evidence="5">The sequence shown here is derived from an EMBL/GenBank/DDBJ whole genome shotgun (WGS) entry which is preliminary data.</text>
</comment>
<keyword evidence="1 3" id="KW-0596">Phosphopantetheine</keyword>
<name>A0A1F5VJ88_9BACT</name>
<dbReference type="InterPro" id="IPR036736">
    <property type="entry name" value="ACP-like_sf"/>
</dbReference>
<keyword evidence="3" id="KW-0443">Lipid metabolism</keyword>
<dbReference type="PANTHER" id="PTHR20863:SF76">
    <property type="entry name" value="CARRIER DOMAIN-CONTAINING PROTEIN"/>
    <property type="match status" value="1"/>
</dbReference>
<evidence type="ECO:0000256" key="2">
    <source>
        <dbReference type="ARBA" id="ARBA00022553"/>
    </source>
</evidence>
<dbReference type="PANTHER" id="PTHR20863">
    <property type="entry name" value="ACYL CARRIER PROTEIN"/>
    <property type="match status" value="1"/>
</dbReference>
<dbReference type="Pfam" id="PF00550">
    <property type="entry name" value="PP-binding"/>
    <property type="match status" value="1"/>
</dbReference>
<evidence type="ECO:0000256" key="3">
    <source>
        <dbReference type="HAMAP-Rule" id="MF_01217"/>
    </source>
</evidence>
<dbReference type="GO" id="GO:0009245">
    <property type="term" value="P:lipid A biosynthetic process"/>
    <property type="evidence" value="ECO:0007669"/>
    <property type="project" value="TreeGrafter"/>
</dbReference>
<dbReference type="GO" id="GO:0005829">
    <property type="term" value="C:cytosol"/>
    <property type="evidence" value="ECO:0007669"/>
    <property type="project" value="TreeGrafter"/>
</dbReference>
<protein>
    <recommendedName>
        <fullName evidence="3">Acyl carrier protein</fullName>
        <shortName evidence="3">ACP</shortName>
    </recommendedName>
</protein>
<comment type="subcellular location">
    <subcellularLocation>
        <location evidence="3">Cytoplasm</location>
    </subcellularLocation>
</comment>
<feature type="modified residue" description="O-(pantetheine 4'-phosphoryl)serine" evidence="3">
    <location>
        <position position="48"/>
    </location>
</feature>
<evidence type="ECO:0000259" key="4">
    <source>
        <dbReference type="PROSITE" id="PS50075"/>
    </source>
</evidence>
<dbReference type="GO" id="GO:0016020">
    <property type="term" value="C:membrane"/>
    <property type="evidence" value="ECO:0007669"/>
    <property type="project" value="GOC"/>
</dbReference>
<dbReference type="Proteomes" id="UP000179251">
    <property type="component" value="Unassembled WGS sequence"/>
</dbReference>
<dbReference type="NCBIfam" id="NF002148">
    <property type="entry name" value="PRK00982.1-2"/>
    <property type="match status" value="1"/>
</dbReference>
<keyword evidence="3" id="KW-0963">Cytoplasm</keyword>
<reference evidence="5 6" key="1">
    <citation type="journal article" date="2016" name="Nat. Commun.">
        <title>Thousands of microbial genomes shed light on interconnected biogeochemical processes in an aquifer system.</title>
        <authorList>
            <person name="Anantharaman K."/>
            <person name="Brown C.T."/>
            <person name="Hug L.A."/>
            <person name="Sharon I."/>
            <person name="Castelle C.J."/>
            <person name="Probst A.J."/>
            <person name="Thomas B.C."/>
            <person name="Singh A."/>
            <person name="Wilkins M.J."/>
            <person name="Karaoz U."/>
            <person name="Brodie E.L."/>
            <person name="Williams K.H."/>
            <person name="Hubbard S.S."/>
            <person name="Banfield J.F."/>
        </authorList>
    </citation>
    <scope>NUCLEOTIDE SEQUENCE [LARGE SCALE GENOMIC DNA]</scope>
</reference>
<dbReference type="SUPFAM" id="SSF47336">
    <property type="entry name" value="ACP-like"/>
    <property type="match status" value="1"/>
</dbReference>
<dbReference type="GO" id="GO:0000036">
    <property type="term" value="F:acyl carrier activity"/>
    <property type="evidence" value="ECO:0007669"/>
    <property type="project" value="UniProtKB-UniRule"/>
</dbReference>
<dbReference type="AlphaFoldDB" id="A0A1F5VJ88"/>
<dbReference type="PROSITE" id="PS50075">
    <property type="entry name" value="CARRIER"/>
    <property type="match status" value="1"/>
</dbReference>
<sequence length="90" mass="9799">MVENTWTKEAAIEAKVIELVIQSLGIEPDLAATVTLNSFFVEDLGADSFGIITLLAAIDAEYGLEIPQEDVETLKTVNDAVEYIKARVKS</sequence>
<comment type="PTM">
    <text evidence="3">4'-phosphopantetheine is transferred from CoA to a specific serine of apo-ACP by AcpS. This modification is essential for activity because fatty acids are bound in thioester linkage to the sulfhydryl of the prosthetic group.</text>
</comment>
<comment type="function">
    <text evidence="3">Carrier of the growing fatty acid chain in fatty acid biosynthesis.</text>
</comment>
<dbReference type="InterPro" id="IPR009081">
    <property type="entry name" value="PP-bd_ACP"/>
</dbReference>
<dbReference type="InterPro" id="IPR003231">
    <property type="entry name" value="ACP"/>
</dbReference>
<dbReference type="GO" id="GO:0000035">
    <property type="term" value="F:acyl binding"/>
    <property type="evidence" value="ECO:0007669"/>
    <property type="project" value="TreeGrafter"/>
</dbReference>
<dbReference type="UniPathway" id="UPA00094"/>
<dbReference type="STRING" id="1798325.A2834_01340"/>
<dbReference type="HAMAP" id="MF_01217">
    <property type="entry name" value="Acyl_carrier"/>
    <property type="match status" value="1"/>
</dbReference>
<dbReference type="Gene3D" id="1.10.1200.10">
    <property type="entry name" value="ACP-like"/>
    <property type="match status" value="1"/>
</dbReference>
<feature type="domain" description="Carrier" evidence="4">
    <location>
        <begin position="10"/>
        <end position="88"/>
    </location>
</feature>
<comment type="pathway">
    <text evidence="3">Lipid metabolism; fatty acid biosynthesis.</text>
</comment>
<evidence type="ECO:0000256" key="1">
    <source>
        <dbReference type="ARBA" id="ARBA00022450"/>
    </source>
</evidence>
<evidence type="ECO:0000313" key="5">
    <source>
        <dbReference type="EMBL" id="OGF63513.1"/>
    </source>
</evidence>
<keyword evidence="3" id="KW-0276">Fatty acid metabolism</keyword>
<dbReference type="EMBL" id="MFHD01000002">
    <property type="protein sequence ID" value="OGF63513.1"/>
    <property type="molecule type" value="Genomic_DNA"/>
</dbReference>
<organism evidence="5 6">
    <name type="scientific">Candidatus Giovannonibacteria bacterium RIFCSPHIGHO2_01_FULL_45_23</name>
    <dbReference type="NCBI Taxonomy" id="1798325"/>
    <lineage>
        <taxon>Bacteria</taxon>
        <taxon>Candidatus Giovannoniibacteriota</taxon>
    </lineage>
</organism>
<accession>A0A1F5VJ88</accession>
<proteinExistence type="inferred from homology"/>
<comment type="similarity">
    <text evidence="3">Belongs to the acyl carrier protein (ACP) family.</text>
</comment>
<keyword evidence="2 3" id="KW-0597">Phosphoprotein</keyword>